<comment type="caution">
    <text evidence="7">The sequence shown here is derived from an EMBL/GenBank/DDBJ whole genome shotgun (WGS) entry which is preliminary data.</text>
</comment>
<proteinExistence type="inferred from homology"/>
<dbReference type="Pfam" id="PF05839">
    <property type="entry name" value="Apc13p"/>
    <property type="match status" value="1"/>
</dbReference>
<evidence type="ECO:0000256" key="6">
    <source>
        <dbReference type="SAM" id="MobiDB-lite"/>
    </source>
</evidence>
<sequence length="131" mass="15150">MRDSERSHVHLRVPRAAVFYEEWMKLKLEYDDILVPPEHQPLNPDDDDDFVPDQQAAFGIVRSQQKSAQPSWKDLGLKELLERGPEGGDETLTPSVMFSNTEKITEENIVSQDNDESGSEKKQKREFRPPR</sequence>
<keyword evidence="4" id="KW-0833">Ubl conjugation pathway</keyword>
<keyword evidence="3" id="KW-0498">Mitosis</keyword>
<dbReference type="InterPro" id="IPR008401">
    <property type="entry name" value="Apc13"/>
</dbReference>
<protein>
    <submittedName>
        <fullName evidence="7">Uncharacterized protein</fullName>
    </submittedName>
</protein>
<dbReference type="PANTHER" id="PTHR28526">
    <property type="entry name" value="ANAPHASE-PROMOTING COMPLEX SUBUNIT 13"/>
    <property type="match status" value="1"/>
</dbReference>
<dbReference type="Proteomes" id="UP000761534">
    <property type="component" value="Unassembled WGS sequence"/>
</dbReference>
<name>A0A642V5Y7_9ASCO</name>
<evidence type="ECO:0000256" key="2">
    <source>
        <dbReference type="ARBA" id="ARBA00022618"/>
    </source>
</evidence>
<comment type="similarity">
    <text evidence="1">Belongs to the APC13 family.</text>
</comment>
<evidence type="ECO:0000256" key="3">
    <source>
        <dbReference type="ARBA" id="ARBA00022776"/>
    </source>
</evidence>
<evidence type="ECO:0000313" key="7">
    <source>
        <dbReference type="EMBL" id="KAA8915111.1"/>
    </source>
</evidence>
<keyword evidence="2" id="KW-0132">Cell division</keyword>
<feature type="compositionally biased region" description="Polar residues" evidence="6">
    <location>
        <begin position="92"/>
        <end position="112"/>
    </location>
</feature>
<keyword evidence="8" id="KW-1185">Reference proteome</keyword>
<dbReference type="VEuPathDB" id="FungiDB:TRICI_002720"/>
<keyword evidence="5" id="KW-0131">Cell cycle</keyword>
<gene>
    <name evidence="7" type="ORF">TRICI_002720</name>
</gene>
<feature type="region of interest" description="Disordered" evidence="6">
    <location>
        <begin position="82"/>
        <end position="131"/>
    </location>
</feature>
<evidence type="ECO:0000256" key="5">
    <source>
        <dbReference type="ARBA" id="ARBA00023306"/>
    </source>
</evidence>
<dbReference type="GO" id="GO:0051301">
    <property type="term" value="P:cell division"/>
    <property type="evidence" value="ECO:0007669"/>
    <property type="project" value="UniProtKB-KW"/>
</dbReference>
<accession>A0A642V5Y7</accession>
<organism evidence="7 8">
    <name type="scientific">Trichomonascus ciferrii</name>
    <dbReference type="NCBI Taxonomy" id="44093"/>
    <lineage>
        <taxon>Eukaryota</taxon>
        <taxon>Fungi</taxon>
        <taxon>Dikarya</taxon>
        <taxon>Ascomycota</taxon>
        <taxon>Saccharomycotina</taxon>
        <taxon>Dipodascomycetes</taxon>
        <taxon>Dipodascales</taxon>
        <taxon>Trichomonascaceae</taxon>
        <taxon>Trichomonascus</taxon>
        <taxon>Trichomonascus ciferrii complex</taxon>
    </lineage>
</organism>
<dbReference type="AlphaFoldDB" id="A0A642V5Y7"/>
<evidence type="ECO:0000256" key="1">
    <source>
        <dbReference type="ARBA" id="ARBA00006940"/>
    </source>
</evidence>
<dbReference type="PANTHER" id="PTHR28526:SF1">
    <property type="entry name" value="ANAPHASE-PROMOTING COMPLEX SUBUNIT 13"/>
    <property type="match status" value="1"/>
</dbReference>
<evidence type="ECO:0000313" key="8">
    <source>
        <dbReference type="Proteomes" id="UP000761534"/>
    </source>
</evidence>
<reference evidence="7" key="1">
    <citation type="journal article" date="2019" name="G3 (Bethesda)">
        <title>Genome Assemblies of Two Rare Opportunistic Yeast Pathogens: Diutina rugosa (syn. Candida rugosa) and Trichomonascus ciferrii (syn. Candida ciferrii).</title>
        <authorList>
            <person name="Mixao V."/>
            <person name="Saus E."/>
            <person name="Hansen A.P."/>
            <person name="Lass-Florl C."/>
            <person name="Gabaldon T."/>
        </authorList>
    </citation>
    <scope>NUCLEOTIDE SEQUENCE</scope>
    <source>
        <strain evidence="7">CBS 4856</strain>
    </source>
</reference>
<dbReference type="GO" id="GO:0005680">
    <property type="term" value="C:anaphase-promoting complex"/>
    <property type="evidence" value="ECO:0007669"/>
    <property type="project" value="InterPro"/>
</dbReference>
<dbReference type="EMBL" id="SWFS01000184">
    <property type="protein sequence ID" value="KAA8915111.1"/>
    <property type="molecule type" value="Genomic_DNA"/>
</dbReference>
<dbReference type="OrthoDB" id="4096222at2759"/>
<evidence type="ECO:0000256" key="4">
    <source>
        <dbReference type="ARBA" id="ARBA00022786"/>
    </source>
</evidence>
<feature type="compositionally biased region" description="Basic and acidic residues" evidence="6">
    <location>
        <begin position="118"/>
        <end position="131"/>
    </location>
</feature>